<comment type="caution">
    <text evidence="1">The sequence shown here is derived from an EMBL/GenBank/DDBJ whole genome shotgun (WGS) entry which is preliminary data.</text>
</comment>
<sequence>MNAEQEEKHFLKQCSLDDSTIMGIQFSSANHFWETRDSIISSIYEGDHPTKADVNDAYQQLEEHVPTEKLIDQLVHEYGGHQ</sequence>
<accession>A0ABQ3W034</accession>
<keyword evidence="2" id="KW-1185">Reference proteome</keyword>
<dbReference type="Proteomes" id="UP000604765">
    <property type="component" value="Unassembled WGS sequence"/>
</dbReference>
<evidence type="ECO:0000313" key="1">
    <source>
        <dbReference type="EMBL" id="GHP14525.1"/>
    </source>
</evidence>
<name>A0ABQ3W034_9LACO</name>
<dbReference type="RefSeq" id="WP_232365345.1">
    <property type="nucleotide sequence ID" value="NZ_BNJR01000016.1"/>
</dbReference>
<proteinExistence type="predicted"/>
<gene>
    <name evidence="1" type="ORF">YK48G_19500</name>
</gene>
<protein>
    <submittedName>
        <fullName evidence="1">Uncharacterized protein</fullName>
    </submittedName>
</protein>
<organism evidence="1 2">
    <name type="scientific">Lentilactobacillus fungorum</name>
    <dbReference type="NCBI Taxonomy" id="2201250"/>
    <lineage>
        <taxon>Bacteria</taxon>
        <taxon>Bacillati</taxon>
        <taxon>Bacillota</taxon>
        <taxon>Bacilli</taxon>
        <taxon>Lactobacillales</taxon>
        <taxon>Lactobacillaceae</taxon>
        <taxon>Lentilactobacillus</taxon>
    </lineage>
</organism>
<reference evidence="1 2" key="1">
    <citation type="journal article" date="2021" name="Int. J. Syst. Evol. Microbiol.">
        <title>Lentilactobacillus fungorum sp. nov., isolated from spent mushroom substrates.</title>
        <authorList>
            <person name="Tohno M."/>
            <person name="Tanizawa Y."/>
            <person name="Kojima Y."/>
            <person name="Sakamoto M."/>
            <person name="Ohkuma M."/>
            <person name="Kobayashi H."/>
        </authorList>
    </citation>
    <scope>NUCLEOTIDE SEQUENCE [LARGE SCALE GENOMIC DNA]</scope>
    <source>
        <strain evidence="1 2">YK48G</strain>
    </source>
</reference>
<dbReference type="EMBL" id="BNJR01000016">
    <property type="protein sequence ID" value="GHP14525.1"/>
    <property type="molecule type" value="Genomic_DNA"/>
</dbReference>
<evidence type="ECO:0000313" key="2">
    <source>
        <dbReference type="Proteomes" id="UP000604765"/>
    </source>
</evidence>